<name>A0A1I3R8C1_HALDA</name>
<dbReference type="EMBL" id="FOSB01000002">
    <property type="protein sequence ID" value="SFJ41587.1"/>
    <property type="molecule type" value="Genomic_DNA"/>
</dbReference>
<sequence>MQEIEVSEVERTLRSQDTVLSFIHSPFCGTCHLARRMLQTLEAVVEQEVFLEWNASLHPSLMERYQIKSVPCLLVTKQGIVEKKIYAFHSVSHMYEELGNFVK</sequence>
<dbReference type="InterPro" id="IPR013766">
    <property type="entry name" value="Thioredoxin_domain"/>
</dbReference>
<dbReference type="Proteomes" id="UP000183557">
    <property type="component" value="Unassembled WGS sequence"/>
</dbReference>
<dbReference type="Gene3D" id="3.40.30.10">
    <property type="entry name" value="Glutaredoxin"/>
    <property type="match status" value="1"/>
</dbReference>
<evidence type="ECO:0000259" key="1">
    <source>
        <dbReference type="Pfam" id="PF00085"/>
    </source>
</evidence>
<proteinExistence type="predicted"/>
<keyword evidence="3" id="KW-1185">Reference proteome</keyword>
<organism evidence="2 3">
    <name type="scientific">Halobacillus dabanensis</name>
    <dbReference type="NCBI Taxonomy" id="240302"/>
    <lineage>
        <taxon>Bacteria</taxon>
        <taxon>Bacillati</taxon>
        <taxon>Bacillota</taxon>
        <taxon>Bacilli</taxon>
        <taxon>Bacillales</taxon>
        <taxon>Bacillaceae</taxon>
        <taxon>Halobacillus</taxon>
    </lineage>
</organism>
<gene>
    <name evidence="2" type="ORF">SAMN04487936_10285</name>
</gene>
<accession>A0A1I3R8C1</accession>
<dbReference type="SUPFAM" id="SSF52833">
    <property type="entry name" value="Thioredoxin-like"/>
    <property type="match status" value="1"/>
</dbReference>
<reference evidence="3" key="1">
    <citation type="submission" date="2016-10" db="EMBL/GenBank/DDBJ databases">
        <authorList>
            <person name="Varghese N."/>
            <person name="Submissions S."/>
        </authorList>
    </citation>
    <scope>NUCLEOTIDE SEQUENCE [LARGE SCALE GENOMIC DNA]</scope>
    <source>
        <strain evidence="3">CGMCC 1.3704</strain>
    </source>
</reference>
<evidence type="ECO:0000313" key="3">
    <source>
        <dbReference type="Proteomes" id="UP000183557"/>
    </source>
</evidence>
<dbReference type="RefSeq" id="WP_075035198.1">
    <property type="nucleotide sequence ID" value="NZ_FOSB01000002.1"/>
</dbReference>
<dbReference type="InterPro" id="IPR036249">
    <property type="entry name" value="Thioredoxin-like_sf"/>
</dbReference>
<dbReference type="CDD" id="cd02947">
    <property type="entry name" value="TRX_family"/>
    <property type="match status" value="1"/>
</dbReference>
<protein>
    <submittedName>
        <fullName evidence="2">Thioredoxin</fullName>
    </submittedName>
</protein>
<dbReference type="AlphaFoldDB" id="A0A1I3R8C1"/>
<dbReference type="Pfam" id="PF00085">
    <property type="entry name" value="Thioredoxin"/>
    <property type="match status" value="1"/>
</dbReference>
<feature type="domain" description="Thioredoxin" evidence="1">
    <location>
        <begin position="10"/>
        <end position="85"/>
    </location>
</feature>
<evidence type="ECO:0000313" key="2">
    <source>
        <dbReference type="EMBL" id="SFJ41587.1"/>
    </source>
</evidence>